<feature type="transmembrane region" description="Helical" evidence="2">
    <location>
        <begin position="34"/>
        <end position="58"/>
    </location>
</feature>
<keyword evidence="2" id="KW-0812">Transmembrane</keyword>
<evidence type="ECO:0000313" key="4">
    <source>
        <dbReference type="Proteomes" id="UP000825935"/>
    </source>
</evidence>
<feature type="compositionally biased region" description="Acidic residues" evidence="1">
    <location>
        <begin position="86"/>
        <end position="104"/>
    </location>
</feature>
<evidence type="ECO:0000256" key="1">
    <source>
        <dbReference type="SAM" id="MobiDB-lite"/>
    </source>
</evidence>
<organism evidence="3 4">
    <name type="scientific">Ceratopteris richardii</name>
    <name type="common">Triangle waterfern</name>
    <dbReference type="NCBI Taxonomy" id="49495"/>
    <lineage>
        <taxon>Eukaryota</taxon>
        <taxon>Viridiplantae</taxon>
        <taxon>Streptophyta</taxon>
        <taxon>Embryophyta</taxon>
        <taxon>Tracheophyta</taxon>
        <taxon>Polypodiopsida</taxon>
        <taxon>Polypodiidae</taxon>
        <taxon>Polypodiales</taxon>
        <taxon>Pteridineae</taxon>
        <taxon>Pteridaceae</taxon>
        <taxon>Parkerioideae</taxon>
        <taxon>Ceratopteris</taxon>
    </lineage>
</organism>
<feature type="region of interest" description="Disordered" evidence="1">
    <location>
        <begin position="292"/>
        <end position="330"/>
    </location>
</feature>
<keyword evidence="2" id="KW-1133">Transmembrane helix</keyword>
<accession>A0A8T2U578</accession>
<feature type="compositionally biased region" description="Basic and acidic residues" evidence="1">
    <location>
        <begin position="307"/>
        <end position="330"/>
    </location>
</feature>
<dbReference type="Proteomes" id="UP000825935">
    <property type="component" value="Chromosome 10"/>
</dbReference>
<evidence type="ECO:0000256" key="2">
    <source>
        <dbReference type="SAM" id="Phobius"/>
    </source>
</evidence>
<protein>
    <submittedName>
        <fullName evidence="3">Uncharacterized protein</fullName>
    </submittedName>
</protein>
<dbReference type="EMBL" id="CM035415">
    <property type="protein sequence ID" value="KAH7427739.1"/>
    <property type="molecule type" value="Genomic_DNA"/>
</dbReference>
<keyword evidence="4" id="KW-1185">Reference proteome</keyword>
<comment type="caution">
    <text evidence="3">The sequence shown here is derived from an EMBL/GenBank/DDBJ whole genome shotgun (WGS) entry which is preliminary data.</text>
</comment>
<name>A0A8T2U578_CERRI</name>
<keyword evidence="2" id="KW-0472">Membrane</keyword>
<dbReference type="OrthoDB" id="649865at2759"/>
<evidence type="ECO:0000313" key="3">
    <source>
        <dbReference type="EMBL" id="KAH7427739.1"/>
    </source>
</evidence>
<proteinExistence type="predicted"/>
<gene>
    <name evidence="3" type="ORF">KP509_10G057500</name>
</gene>
<sequence>MANSKLSSAINFVKKHPITLCGLPLLFIPSVHRLLFYFTPLLISTSIFILAMVTWGPNSSSDKGPKRRLKRSRLLAEHHEWAFNESLDDDDDDDDDDDGDDEGNAAENSEVTTVEKTTIYGEKQETTQTGNSDVDDALHDGVELQLKVEADPDLCDVGTGAHQIEPEPHLSEVKTSARQIEPDPDLGDLETSAKQIEQDPDLINVEISAKQMESDTDLSNVETAARQIEPHPALLEQTECVTSVVRDDAFTDESLACPHTPVLAMDEEPLLVEAALTWKCDDESAEPYCLSASTHAGSISYEEDGNVEPREHNTVEGHDFKNDDGDGLDR</sequence>
<dbReference type="AlphaFoldDB" id="A0A8T2U578"/>
<reference evidence="3" key="1">
    <citation type="submission" date="2021-08" db="EMBL/GenBank/DDBJ databases">
        <title>WGS assembly of Ceratopteris richardii.</title>
        <authorList>
            <person name="Marchant D.B."/>
            <person name="Chen G."/>
            <person name="Jenkins J."/>
            <person name="Shu S."/>
            <person name="Leebens-Mack J."/>
            <person name="Grimwood J."/>
            <person name="Schmutz J."/>
            <person name="Soltis P."/>
            <person name="Soltis D."/>
            <person name="Chen Z.-H."/>
        </authorList>
    </citation>
    <scope>NUCLEOTIDE SEQUENCE</scope>
    <source>
        <strain evidence="3">Whitten #5841</strain>
        <tissue evidence="3">Leaf</tissue>
    </source>
</reference>
<feature type="region of interest" description="Disordered" evidence="1">
    <location>
        <begin position="84"/>
        <end position="112"/>
    </location>
</feature>